<reference evidence="2" key="1">
    <citation type="journal article" date="2020" name="Nature">
        <title>Giant virus diversity and host interactions through global metagenomics.</title>
        <authorList>
            <person name="Schulz F."/>
            <person name="Roux S."/>
            <person name="Paez-Espino D."/>
            <person name="Jungbluth S."/>
            <person name="Walsh D.A."/>
            <person name="Denef V.J."/>
            <person name="McMahon K.D."/>
            <person name="Konstantinidis K.T."/>
            <person name="Eloe-Fadrosh E.A."/>
            <person name="Kyrpides N.C."/>
            <person name="Woyke T."/>
        </authorList>
    </citation>
    <scope>NUCLEOTIDE SEQUENCE</scope>
    <source>
        <strain evidence="2">GVMAG-M-3300009185-36</strain>
    </source>
</reference>
<name>A0A6C0B1L6_9ZZZZ</name>
<feature type="region of interest" description="Disordered" evidence="1">
    <location>
        <begin position="40"/>
        <end position="60"/>
    </location>
</feature>
<sequence length="60" mass="6994">MEEVYCCECCDSEFYDEKDTCFYEPLCIVVCEKCHELLQSGPTEDSDEEIEEMMSNMSIS</sequence>
<protein>
    <submittedName>
        <fullName evidence="2">Uncharacterized protein</fullName>
    </submittedName>
</protein>
<dbReference type="EMBL" id="MN739049">
    <property type="protein sequence ID" value="QHS85930.1"/>
    <property type="molecule type" value="Genomic_DNA"/>
</dbReference>
<evidence type="ECO:0000313" key="2">
    <source>
        <dbReference type="EMBL" id="QHS85930.1"/>
    </source>
</evidence>
<accession>A0A6C0B1L6</accession>
<organism evidence="2">
    <name type="scientific">viral metagenome</name>
    <dbReference type="NCBI Taxonomy" id="1070528"/>
    <lineage>
        <taxon>unclassified sequences</taxon>
        <taxon>metagenomes</taxon>
        <taxon>organismal metagenomes</taxon>
    </lineage>
</organism>
<proteinExistence type="predicted"/>
<dbReference type="AlphaFoldDB" id="A0A6C0B1L6"/>
<evidence type="ECO:0000256" key="1">
    <source>
        <dbReference type="SAM" id="MobiDB-lite"/>
    </source>
</evidence>